<gene>
    <name evidence="2" type="ORF">B0H65DRAFT_29319</name>
</gene>
<dbReference type="AlphaFoldDB" id="A0AAE0JNQ5"/>
<evidence type="ECO:0000313" key="2">
    <source>
        <dbReference type="EMBL" id="KAK3354916.1"/>
    </source>
</evidence>
<keyword evidence="3" id="KW-1185">Reference proteome</keyword>
<proteinExistence type="predicted"/>
<comment type="caution">
    <text evidence="2">The sequence shown here is derived from an EMBL/GenBank/DDBJ whole genome shotgun (WGS) entry which is preliminary data.</text>
</comment>
<protein>
    <submittedName>
        <fullName evidence="2">Uncharacterized protein</fullName>
    </submittedName>
</protein>
<reference evidence="2" key="1">
    <citation type="journal article" date="2023" name="Mol. Phylogenet. Evol.">
        <title>Genome-scale phylogeny and comparative genomics of the fungal order Sordariales.</title>
        <authorList>
            <person name="Hensen N."/>
            <person name="Bonometti L."/>
            <person name="Westerberg I."/>
            <person name="Brannstrom I.O."/>
            <person name="Guillou S."/>
            <person name="Cros-Aarteil S."/>
            <person name="Calhoun S."/>
            <person name="Haridas S."/>
            <person name="Kuo A."/>
            <person name="Mondo S."/>
            <person name="Pangilinan J."/>
            <person name="Riley R."/>
            <person name="LaButti K."/>
            <person name="Andreopoulos B."/>
            <person name="Lipzen A."/>
            <person name="Chen C."/>
            <person name="Yan M."/>
            <person name="Daum C."/>
            <person name="Ng V."/>
            <person name="Clum A."/>
            <person name="Steindorff A."/>
            <person name="Ohm R.A."/>
            <person name="Martin F."/>
            <person name="Silar P."/>
            <person name="Natvig D.O."/>
            <person name="Lalanne C."/>
            <person name="Gautier V."/>
            <person name="Ament-Velasquez S.L."/>
            <person name="Kruys A."/>
            <person name="Hutchinson M.I."/>
            <person name="Powell A.J."/>
            <person name="Barry K."/>
            <person name="Miller A.N."/>
            <person name="Grigoriev I.V."/>
            <person name="Debuchy R."/>
            <person name="Gladieux P."/>
            <person name="Hiltunen Thoren M."/>
            <person name="Johannesson H."/>
        </authorList>
    </citation>
    <scope>NUCLEOTIDE SEQUENCE</scope>
    <source>
        <strain evidence="2">CBS 560.94</strain>
    </source>
</reference>
<evidence type="ECO:0000313" key="3">
    <source>
        <dbReference type="Proteomes" id="UP001278500"/>
    </source>
</evidence>
<evidence type="ECO:0000256" key="1">
    <source>
        <dbReference type="SAM" id="MobiDB-lite"/>
    </source>
</evidence>
<feature type="region of interest" description="Disordered" evidence="1">
    <location>
        <begin position="8"/>
        <end position="59"/>
    </location>
</feature>
<dbReference type="Proteomes" id="UP001278500">
    <property type="component" value="Unassembled WGS sequence"/>
</dbReference>
<sequence length="220" mass="24552">MCLTYLVTTRGGETSYPNQQGHQKRGKEHHDGSLTDQEITKSRKSTAESREGTKILPLLPHSPISFPSYDLHGGHQVRGYRHGPGPEGGTEKGNFSTRRMKTPEVKVLLATNQPTPSKTATPLCSLRERDAKEGLDIRRESFSGIEHNSTVVKYRKSVCLTRKHTQIQMLVSLSCYQDSGRSTQRIKGAAQRAVGSGNTRKTRETDKWQLDMTYVIKLGS</sequence>
<feature type="compositionally biased region" description="Basic and acidic residues" evidence="1">
    <location>
        <begin position="28"/>
        <end position="53"/>
    </location>
</feature>
<name>A0AAE0JNQ5_9PEZI</name>
<dbReference type="RefSeq" id="XP_062686294.1">
    <property type="nucleotide sequence ID" value="XM_062823041.1"/>
</dbReference>
<accession>A0AAE0JNQ5</accession>
<feature type="region of interest" description="Disordered" evidence="1">
    <location>
        <begin position="74"/>
        <end position="96"/>
    </location>
</feature>
<reference evidence="2" key="2">
    <citation type="submission" date="2023-06" db="EMBL/GenBank/DDBJ databases">
        <authorList>
            <consortium name="Lawrence Berkeley National Laboratory"/>
            <person name="Haridas S."/>
            <person name="Hensen N."/>
            <person name="Bonometti L."/>
            <person name="Westerberg I."/>
            <person name="Brannstrom I.O."/>
            <person name="Guillou S."/>
            <person name="Cros-Aarteil S."/>
            <person name="Calhoun S."/>
            <person name="Kuo A."/>
            <person name="Mondo S."/>
            <person name="Pangilinan J."/>
            <person name="Riley R."/>
            <person name="Labutti K."/>
            <person name="Andreopoulos B."/>
            <person name="Lipzen A."/>
            <person name="Chen C."/>
            <person name="Yanf M."/>
            <person name="Daum C."/>
            <person name="Ng V."/>
            <person name="Clum A."/>
            <person name="Steindorff A."/>
            <person name="Ohm R."/>
            <person name="Martin F."/>
            <person name="Silar P."/>
            <person name="Natvig D."/>
            <person name="Lalanne C."/>
            <person name="Gautier V."/>
            <person name="Ament-Velasquez S.L."/>
            <person name="Kruys A."/>
            <person name="Hutchinson M.I."/>
            <person name="Powell A.J."/>
            <person name="Barry K."/>
            <person name="Miller A.N."/>
            <person name="Grigoriev I.V."/>
            <person name="Debuchy R."/>
            <person name="Gladieux P."/>
            <person name="Thoren M.H."/>
            <person name="Johannesson H."/>
        </authorList>
    </citation>
    <scope>NUCLEOTIDE SEQUENCE</scope>
    <source>
        <strain evidence="2">CBS 560.94</strain>
    </source>
</reference>
<dbReference type="GeneID" id="87860195"/>
<organism evidence="2 3">
    <name type="scientific">Neurospora tetraspora</name>
    <dbReference type="NCBI Taxonomy" id="94610"/>
    <lineage>
        <taxon>Eukaryota</taxon>
        <taxon>Fungi</taxon>
        <taxon>Dikarya</taxon>
        <taxon>Ascomycota</taxon>
        <taxon>Pezizomycotina</taxon>
        <taxon>Sordariomycetes</taxon>
        <taxon>Sordariomycetidae</taxon>
        <taxon>Sordariales</taxon>
        <taxon>Sordariaceae</taxon>
        <taxon>Neurospora</taxon>
    </lineage>
</organism>
<feature type="compositionally biased region" description="Polar residues" evidence="1">
    <location>
        <begin position="11"/>
        <end position="21"/>
    </location>
</feature>
<dbReference type="EMBL" id="JAUEPP010000001">
    <property type="protein sequence ID" value="KAK3354916.1"/>
    <property type="molecule type" value="Genomic_DNA"/>
</dbReference>